<dbReference type="AlphaFoldDB" id="A0A0H3MT67"/>
<reference evidence="2" key="1">
    <citation type="journal article" date="2009" name="PLoS Genet.">
        <title>Organised genome dynamics in the Escherichia coli species results in highly diverse adaptive paths.</title>
        <authorList>
            <person name="Touchon M."/>
            <person name="Hoede C."/>
            <person name="Tenaillon O."/>
            <person name="Barbe V."/>
            <person name="Baeriswyl S."/>
            <person name="Bidet P."/>
            <person name="Bingen E."/>
            <person name="Bonacorsi S."/>
            <person name="Bouchier C."/>
            <person name="Bouvet O."/>
            <person name="Calteau A."/>
            <person name="Chiapello H."/>
            <person name="Clermont O."/>
            <person name="Cruveiller S."/>
            <person name="Danchin A."/>
            <person name="Diard M."/>
            <person name="Dossat C."/>
            <person name="Karoui M.E."/>
            <person name="Frapy E."/>
            <person name="Garry L."/>
            <person name="Ghigo J.M."/>
            <person name="Gilles A.M."/>
            <person name="Johnson J."/>
            <person name="Le Bouguenec C."/>
            <person name="Lescat M."/>
            <person name="Mangenot S."/>
            <person name="Martinez-Jehanne V."/>
            <person name="Matic I."/>
            <person name="Nassif X."/>
            <person name="Oztas S."/>
            <person name="Petit M.A."/>
            <person name="Pichon C."/>
            <person name="Rouy Z."/>
            <person name="Ruf C.S."/>
            <person name="Schneider D."/>
            <person name="Tourret J."/>
            <person name="Vacherie B."/>
            <person name="Vallenet D."/>
            <person name="Medigue C."/>
            <person name="Rocha E.P.C."/>
            <person name="Denamur E."/>
        </authorList>
    </citation>
    <scope>NUCLEOTIDE SEQUENCE [LARGE SCALE GENOMIC DNA]</scope>
    <source>
        <strain evidence="2">IAI39 / ExPEC</strain>
    </source>
</reference>
<dbReference type="HOGENOM" id="CLU_665218_0_0_6"/>
<sequence>MKVEMNTKLLAYLNNELHGVWIDSENRNIHIILKSSLPIIKSVWSGAPIHFLVGLSTKNILVIGMLIEDNVDNPFLLAYPPREADEIKGLDLLLSGAYDGILLSFFDSHTMRVMDLKIKISENLPCECLKKFCANSYSLNSGFREGNEAMDEFCNNALTGNEKIISLPLSVIDKKSYLASVHEPNDTVLTYEFSVSENGSEGYEQEALIYHALRQVFSPEEVFFSPDIIEGNKKRELVDILIVENDYVLSIQSKASSLIEMGLKSHEKLCSMYKKKALQGIDQVKGVIPILNNDVVINYDGRECLIKRRKGIYHLVIISDLVLEKEGAEKIYNEISNLKESKGAKVLVMSLEGLVNFIRLSRLNKRMFWAMLETKYKFSIKNRTILIRDIDSSQENNLPLLATDQYLSLLRGTGKLK</sequence>
<name>A0A0H3MT67_ECO7I</name>
<gene>
    <name evidence="1" type="ordered locus">ECIAI39_4847</name>
</gene>
<proteinExistence type="predicted"/>
<dbReference type="KEGG" id="ect:ECIAI39_4847"/>
<organism evidence="1 2">
    <name type="scientific">Escherichia coli O7:K1 (strain IAI39 / ExPEC)</name>
    <dbReference type="NCBI Taxonomy" id="585057"/>
    <lineage>
        <taxon>Bacteria</taxon>
        <taxon>Pseudomonadati</taxon>
        <taxon>Pseudomonadota</taxon>
        <taxon>Gammaproteobacteria</taxon>
        <taxon>Enterobacterales</taxon>
        <taxon>Enterobacteriaceae</taxon>
        <taxon>Escherichia</taxon>
    </lineage>
</organism>
<protein>
    <recommendedName>
        <fullName evidence="3">NERD domain-containing protein</fullName>
    </recommendedName>
</protein>
<accession>A0A0H3MT67</accession>
<evidence type="ECO:0008006" key="3">
    <source>
        <dbReference type="Google" id="ProtNLM"/>
    </source>
</evidence>
<dbReference type="EMBL" id="CU928164">
    <property type="protein sequence ID" value="CAR20944.1"/>
    <property type="molecule type" value="Genomic_DNA"/>
</dbReference>
<evidence type="ECO:0000313" key="2">
    <source>
        <dbReference type="Proteomes" id="UP000000749"/>
    </source>
</evidence>
<dbReference type="Proteomes" id="UP000000749">
    <property type="component" value="Chromosome"/>
</dbReference>
<dbReference type="PATRIC" id="fig|585057.6.peg.5007"/>
<evidence type="ECO:0000313" key="1">
    <source>
        <dbReference type="EMBL" id="CAR20944.1"/>
    </source>
</evidence>